<evidence type="ECO:0000313" key="4">
    <source>
        <dbReference type="Proteomes" id="UP001310594"/>
    </source>
</evidence>
<dbReference type="CDD" id="cd19495">
    <property type="entry name" value="Elp6"/>
    <property type="match status" value="1"/>
</dbReference>
<dbReference type="PANTHER" id="PTHR16184">
    <property type="entry name" value="ELONGATOR COMPLEX PROTEIN 6"/>
    <property type="match status" value="1"/>
</dbReference>
<organism evidence="3 4">
    <name type="scientific">Elasticomyces elasticus</name>
    <dbReference type="NCBI Taxonomy" id="574655"/>
    <lineage>
        <taxon>Eukaryota</taxon>
        <taxon>Fungi</taxon>
        <taxon>Dikarya</taxon>
        <taxon>Ascomycota</taxon>
        <taxon>Pezizomycotina</taxon>
        <taxon>Dothideomycetes</taxon>
        <taxon>Dothideomycetidae</taxon>
        <taxon>Mycosphaerellales</taxon>
        <taxon>Teratosphaeriaceae</taxon>
        <taxon>Elasticomyces</taxon>
    </lineage>
</organism>
<dbReference type="PANTHER" id="PTHR16184:SF6">
    <property type="entry name" value="ELONGATOR COMPLEX PROTEIN 6"/>
    <property type="match status" value="1"/>
</dbReference>
<protein>
    <recommendedName>
        <fullName evidence="5">Elongator complex protein 6</fullName>
    </recommendedName>
</protein>
<reference evidence="3" key="1">
    <citation type="submission" date="2023-08" db="EMBL/GenBank/DDBJ databases">
        <title>Black Yeasts Isolated from many extreme environments.</title>
        <authorList>
            <person name="Coleine C."/>
            <person name="Stajich J.E."/>
            <person name="Selbmann L."/>
        </authorList>
    </citation>
    <scope>NUCLEOTIDE SEQUENCE</scope>
    <source>
        <strain evidence="3">CCFEE 5810</strain>
    </source>
</reference>
<comment type="similarity">
    <text evidence="2">Belongs to the ELP6 family.</text>
</comment>
<dbReference type="Proteomes" id="UP001310594">
    <property type="component" value="Unassembled WGS sequence"/>
</dbReference>
<dbReference type="AlphaFoldDB" id="A0AAN7VSZ1"/>
<dbReference type="Gene3D" id="3.40.50.300">
    <property type="entry name" value="P-loop containing nucleotide triphosphate hydrolases"/>
    <property type="match status" value="1"/>
</dbReference>
<dbReference type="PROSITE" id="PS51257">
    <property type="entry name" value="PROKAR_LIPOPROTEIN"/>
    <property type="match status" value="1"/>
</dbReference>
<evidence type="ECO:0008006" key="5">
    <source>
        <dbReference type="Google" id="ProtNLM"/>
    </source>
</evidence>
<proteinExistence type="inferred from homology"/>
<comment type="pathway">
    <text evidence="1">tRNA modification; 5-methoxycarbonylmethyl-2-thiouridine-tRNA biosynthesis.</text>
</comment>
<evidence type="ECO:0000256" key="2">
    <source>
        <dbReference type="ARBA" id="ARBA00008837"/>
    </source>
</evidence>
<dbReference type="GO" id="GO:0033588">
    <property type="term" value="C:elongator holoenzyme complex"/>
    <property type="evidence" value="ECO:0007669"/>
    <property type="project" value="InterPro"/>
</dbReference>
<name>A0AAN7VSZ1_9PEZI</name>
<sequence>MSSRNRTPSALEPYLRLPPEASLILLTGTLGCSVHWLTARFGGSLLNAEKTLAVEGSHDKEIGVVLVSWMRDLAFWKNEIRRTTGVDVAKVAREGRFGFVDCFTTLSDMKEEGIMAEMEKMVTAAITQIVQQKRDVVLVLDSPDTLLALNLCTAQQLNTLLLALRSSVHSSIASVSADLPLLAAATSDMDRIPTPLETECAAFVIQQAHMSRFVMSVRELDTGAAKDISGVLRVTRGGAAYDEDEEDGEEVKEMEALYLVQKDGNARVFERGSSSM</sequence>
<dbReference type="GO" id="GO:0002098">
    <property type="term" value="P:tRNA wobble uridine modification"/>
    <property type="evidence" value="ECO:0007669"/>
    <property type="project" value="InterPro"/>
</dbReference>
<evidence type="ECO:0000256" key="1">
    <source>
        <dbReference type="ARBA" id="ARBA00005043"/>
    </source>
</evidence>
<dbReference type="InterPro" id="IPR018627">
    <property type="entry name" value="ELP6"/>
</dbReference>
<gene>
    <name evidence="3" type="ORF">LTR97_011113</name>
</gene>
<accession>A0AAN7VSZ1</accession>
<comment type="caution">
    <text evidence="3">The sequence shown here is derived from an EMBL/GenBank/DDBJ whole genome shotgun (WGS) entry which is preliminary data.</text>
</comment>
<dbReference type="EMBL" id="JAVRQU010000020">
    <property type="protein sequence ID" value="KAK5691942.1"/>
    <property type="molecule type" value="Genomic_DNA"/>
</dbReference>
<dbReference type="InterPro" id="IPR027417">
    <property type="entry name" value="P-loop_NTPase"/>
</dbReference>
<evidence type="ECO:0000313" key="3">
    <source>
        <dbReference type="EMBL" id="KAK5691942.1"/>
    </source>
</evidence>